<reference evidence="1" key="1">
    <citation type="submission" date="2020-07" db="EMBL/GenBank/DDBJ databases">
        <title>Multicomponent nature underlies the extraordinary mechanical properties of spider dragline silk.</title>
        <authorList>
            <person name="Kono N."/>
            <person name="Nakamura H."/>
            <person name="Mori M."/>
            <person name="Yoshida Y."/>
            <person name="Ohtoshi R."/>
            <person name="Malay A.D."/>
            <person name="Moran D.A.P."/>
            <person name="Tomita M."/>
            <person name="Numata K."/>
            <person name="Arakawa K."/>
        </authorList>
    </citation>
    <scope>NUCLEOTIDE SEQUENCE</scope>
</reference>
<evidence type="ECO:0000313" key="1">
    <source>
        <dbReference type="EMBL" id="GFQ90297.1"/>
    </source>
</evidence>
<keyword evidence="2" id="KW-1185">Reference proteome</keyword>
<dbReference type="OrthoDB" id="1918at2759"/>
<name>A0A8X6FX12_TRICU</name>
<protein>
    <submittedName>
        <fullName evidence="1">RAB6A-GEF complex partner protein 2</fullName>
    </submittedName>
</protein>
<dbReference type="Pfam" id="PF08737">
    <property type="entry name" value="Rgp1"/>
    <property type="match status" value="2"/>
</dbReference>
<dbReference type="EMBL" id="BMAO01023677">
    <property type="protein sequence ID" value="GFQ90297.1"/>
    <property type="molecule type" value="Genomic_DNA"/>
</dbReference>
<sequence length="273" mass="30690">ESGHVVLSTKPKILFCDLKLSPGESKTYIYRETIPNNAPPSYRGQVLVLYGVPDAQYFADSEELQVAPANPFLQSQQKATYYFFNITNVRTITARRSPSYYNITNQSGKVVRFCLLKSSYRLGEDIIGVFDFTQGTVKCVQFSVTLISEEELQEDCKGRSKQSIATVAYNKHHEFSLHLNLTQVILPIPLTVTPAFSTNIVSLKWKLHFEFVTTNTVSPMPESTNPSESVSWQGPASLDVQTMIWDLPIDVYPTHPLQVAHGLPSKLDHMITI</sequence>
<evidence type="ECO:0000313" key="2">
    <source>
        <dbReference type="Proteomes" id="UP000887116"/>
    </source>
</evidence>
<comment type="caution">
    <text evidence="1">The sequence shown here is derived from an EMBL/GenBank/DDBJ whole genome shotgun (WGS) entry which is preliminary data.</text>
</comment>
<organism evidence="1 2">
    <name type="scientific">Trichonephila clavata</name>
    <name type="common">Joro spider</name>
    <name type="synonym">Nephila clavata</name>
    <dbReference type="NCBI Taxonomy" id="2740835"/>
    <lineage>
        <taxon>Eukaryota</taxon>
        <taxon>Metazoa</taxon>
        <taxon>Ecdysozoa</taxon>
        <taxon>Arthropoda</taxon>
        <taxon>Chelicerata</taxon>
        <taxon>Arachnida</taxon>
        <taxon>Araneae</taxon>
        <taxon>Araneomorphae</taxon>
        <taxon>Entelegynae</taxon>
        <taxon>Araneoidea</taxon>
        <taxon>Nephilidae</taxon>
        <taxon>Trichonephila</taxon>
    </lineage>
</organism>
<dbReference type="InterPro" id="IPR014848">
    <property type="entry name" value="Rgp1"/>
</dbReference>
<feature type="non-terminal residue" evidence="1">
    <location>
        <position position="1"/>
    </location>
</feature>
<gene>
    <name evidence="1" type="primary">Rgp1</name>
    <name evidence="1" type="ORF">TNCT_207971</name>
</gene>
<accession>A0A8X6FX12</accession>
<dbReference type="AlphaFoldDB" id="A0A8X6FX12"/>
<proteinExistence type="predicted"/>
<dbReference type="PANTHER" id="PTHR12507">
    <property type="entry name" value="REDUCED GROWTH PHENOTYPE 1 RGP1, YEAST -RELATED"/>
    <property type="match status" value="1"/>
</dbReference>
<dbReference type="Proteomes" id="UP000887116">
    <property type="component" value="Unassembled WGS sequence"/>
</dbReference>